<dbReference type="Proteomes" id="UP001620514">
    <property type="component" value="Unassembled WGS sequence"/>
</dbReference>
<dbReference type="Gene3D" id="2.30.40.10">
    <property type="entry name" value="Urease, subunit C, domain 1"/>
    <property type="match status" value="1"/>
</dbReference>
<reference evidence="2 3" key="2">
    <citation type="submission" date="2024-11" db="EMBL/GenBank/DDBJ databases">
        <title>Using genomics to understand microbial adaptation to soil warming.</title>
        <authorList>
            <person name="Deangelis K.M. PhD."/>
        </authorList>
    </citation>
    <scope>NUCLEOTIDE SEQUENCE [LARGE SCALE GENOMIC DNA]</scope>
    <source>
        <strain evidence="2 3">GAS97</strain>
    </source>
</reference>
<protein>
    <submittedName>
        <fullName evidence="2">Imidazolonepropionase-like amidohydrolase</fullName>
    </submittedName>
</protein>
<organism evidence="2 3">
    <name type="scientific">Caballeronia udeis</name>
    <dbReference type="NCBI Taxonomy" id="1232866"/>
    <lineage>
        <taxon>Bacteria</taxon>
        <taxon>Pseudomonadati</taxon>
        <taxon>Pseudomonadota</taxon>
        <taxon>Betaproteobacteria</taxon>
        <taxon>Burkholderiales</taxon>
        <taxon>Burkholderiaceae</taxon>
        <taxon>Caballeronia</taxon>
    </lineage>
</organism>
<dbReference type="CDD" id="cd01299">
    <property type="entry name" value="Met_dep_hydrolase_A"/>
    <property type="match status" value="1"/>
</dbReference>
<feature type="domain" description="Amidohydrolase-related" evidence="1">
    <location>
        <begin position="59"/>
        <end position="411"/>
    </location>
</feature>
<keyword evidence="3" id="KW-1185">Reference proteome</keyword>
<dbReference type="SUPFAM" id="SSF51556">
    <property type="entry name" value="Metallo-dependent hydrolases"/>
    <property type="match status" value="1"/>
</dbReference>
<evidence type="ECO:0000313" key="2">
    <source>
        <dbReference type="EMBL" id="MFK4446015.1"/>
    </source>
</evidence>
<dbReference type="Gene3D" id="3.20.20.140">
    <property type="entry name" value="Metal-dependent hydrolases"/>
    <property type="match status" value="1"/>
</dbReference>
<dbReference type="Pfam" id="PF01979">
    <property type="entry name" value="Amidohydro_1"/>
    <property type="match status" value="1"/>
</dbReference>
<dbReference type="PANTHER" id="PTHR43135:SF3">
    <property type="entry name" value="ALPHA-D-RIBOSE 1-METHYLPHOSPHONATE 5-TRIPHOSPHATE DIPHOSPHATASE"/>
    <property type="match status" value="1"/>
</dbReference>
<dbReference type="InterPro" id="IPR057744">
    <property type="entry name" value="OTAase-like"/>
</dbReference>
<dbReference type="SUPFAM" id="SSF51338">
    <property type="entry name" value="Composite domain of metallo-dependent hydrolases"/>
    <property type="match status" value="1"/>
</dbReference>
<dbReference type="EMBL" id="JBIYDN010000023">
    <property type="protein sequence ID" value="MFK4446015.1"/>
    <property type="molecule type" value="Genomic_DNA"/>
</dbReference>
<dbReference type="InterPro" id="IPR011059">
    <property type="entry name" value="Metal-dep_hydrolase_composite"/>
</dbReference>
<evidence type="ECO:0000313" key="3">
    <source>
        <dbReference type="Proteomes" id="UP001620514"/>
    </source>
</evidence>
<dbReference type="RefSeq" id="WP_404610961.1">
    <property type="nucleotide sequence ID" value="NZ_JBIYDN010000023.1"/>
</dbReference>
<reference evidence="2 3" key="1">
    <citation type="submission" date="2024-10" db="EMBL/GenBank/DDBJ databases">
        <authorList>
            <person name="Deangelis K."/>
            <person name="Huntemann M."/>
            <person name="Clum A."/>
            <person name="Wang J."/>
            <person name="Palaniappan K."/>
            <person name="Ritter S."/>
            <person name="Chen I.-M."/>
            <person name="Stamatis D."/>
            <person name="Reddy T."/>
            <person name="O'Malley R."/>
            <person name="Daum C."/>
            <person name="Ng V."/>
            <person name="Ivanova N."/>
            <person name="Kyrpides N."/>
            <person name="Woyke T."/>
        </authorList>
    </citation>
    <scope>NUCLEOTIDE SEQUENCE [LARGE SCALE GENOMIC DNA]</scope>
    <source>
        <strain evidence="2 3">GAS97</strain>
    </source>
</reference>
<comment type="caution">
    <text evidence="2">The sequence shown here is derived from an EMBL/GenBank/DDBJ whole genome shotgun (WGS) entry which is preliminary data.</text>
</comment>
<dbReference type="InterPro" id="IPR032466">
    <property type="entry name" value="Metal_Hydrolase"/>
</dbReference>
<dbReference type="InterPro" id="IPR006680">
    <property type="entry name" value="Amidohydro-rel"/>
</dbReference>
<accession>A0ABW8MQN1</accession>
<name>A0ABW8MQN1_9BURK</name>
<dbReference type="InterPro" id="IPR051781">
    <property type="entry name" value="Metallo-dep_Hydrolase"/>
</dbReference>
<sequence length="448" mass="48356">MQTILDIVGGTLIDGTGAQPVAQAGIRIVGERITDVWSSVRPAHLTMPPTGTIDATGKTVMPGLIDAHVHLSYGEGRTAEEVDVYAGPEWSAIRAVWNAQKVLNAGVTTIVDPGGTYYVSVAARDAIATGMFSGPRNYCSGRHISADGGFADYFPSWIGLPPSAEGVLCGTKDEMLREIRRQIKSRVDFIKLSGDSQAQEKNMDCGPCFTDEEFQAMIAMAHQLSRKVAIHARHAETIHKATKYGIDWIYHASHVRDADFEMLKQAGVSLCPTLTFGMNIITFGKECGSTPGHIDLCKREVDAMVRTCIKAREYGIPIMAGTESGFAVCPYGDWHAREMELLVDLCGFSPMEAITSSTYTNACAIGAAADVGSLQPGRYGDLLIVDGDPLKKIGLLQDQKNIEMVIKGGAEVERHVVPPRRRMGHESGFAVSTMILRKGPEGVFAALP</sequence>
<proteinExistence type="predicted"/>
<evidence type="ECO:0000259" key="1">
    <source>
        <dbReference type="Pfam" id="PF01979"/>
    </source>
</evidence>
<dbReference type="PANTHER" id="PTHR43135">
    <property type="entry name" value="ALPHA-D-RIBOSE 1-METHYLPHOSPHONATE 5-TRIPHOSPHATE DIPHOSPHATASE"/>
    <property type="match status" value="1"/>
</dbReference>
<gene>
    <name evidence="2" type="ORF">ABH943_006047</name>
</gene>